<sequence>MYPMIIGMVPKVGLEIIVRPNWGVYTLIPQFHYVIFTHTPRVSNRFADALAKLAFIVEIPLGFRMQPLMIEQKVKPACECTFTEEGEDDGKPWYEDMKKILEEGLYPSEVTSKDKMALRKFAT</sequence>
<organism evidence="1 2">
    <name type="scientific">Rhododendron molle</name>
    <name type="common">Chinese azalea</name>
    <name type="synonym">Azalea mollis</name>
    <dbReference type="NCBI Taxonomy" id="49168"/>
    <lineage>
        <taxon>Eukaryota</taxon>
        <taxon>Viridiplantae</taxon>
        <taxon>Streptophyta</taxon>
        <taxon>Embryophyta</taxon>
        <taxon>Tracheophyta</taxon>
        <taxon>Spermatophyta</taxon>
        <taxon>Magnoliopsida</taxon>
        <taxon>eudicotyledons</taxon>
        <taxon>Gunneridae</taxon>
        <taxon>Pentapetalae</taxon>
        <taxon>asterids</taxon>
        <taxon>Ericales</taxon>
        <taxon>Ericaceae</taxon>
        <taxon>Ericoideae</taxon>
        <taxon>Rhodoreae</taxon>
        <taxon>Rhododendron</taxon>
    </lineage>
</organism>
<gene>
    <name evidence="1" type="ORF">RHMOL_Rhmol11G0022100</name>
</gene>
<dbReference type="EMBL" id="CM046398">
    <property type="protein sequence ID" value="KAI8530026.1"/>
    <property type="molecule type" value="Genomic_DNA"/>
</dbReference>
<proteinExistence type="predicted"/>
<evidence type="ECO:0000313" key="1">
    <source>
        <dbReference type="EMBL" id="KAI8530026.1"/>
    </source>
</evidence>
<evidence type="ECO:0000313" key="2">
    <source>
        <dbReference type="Proteomes" id="UP001062846"/>
    </source>
</evidence>
<dbReference type="Proteomes" id="UP001062846">
    <property type="component" value="Chromosome 11"/>
</dbReference>
<accession>A0ACC0LNA9</accession>
<reference evidence="1" key="1">
    <citation type="submission" date="2022-02" db="EMBL/GenBank/DDBJ databases">
        <title>Plant Genome Project.</title>
        <authorList>
            <person name="Zhang R.-G."/>
        </authorList>
    </citation>
    <scope>NUCLEOTIDE SEQUENCE</scope>
    <source>
        <strain evidence="1">AT1</strain>
    </source>
</reference>
<keyword evidence="2" id="KW-1185">Reference proteome</keyword>
<comment type="caution">
    <text evidence="1">The sequence shown here is derived from an EMBL/GenBank/DDBJ whole genome shotgun (WGS) entry which is preliminary data.</text>
</comment>
<protein>
    <submittedName>
        <fullName evidence="1">Uncharacterized protein</fullName>
    </submittedName>
</protein>
<name>A0ACC0LNA9_RHOML</name>